<dbReference type="InterPro" id="IPR018247">
    <property type="entry name" value="EF_Hand_1_Ca_BS"/>
</dbReference>
<proteinExistence type="predicted"/>
<dbReference type="OrthoDB" id="26525at2759"/>
<evidence type="ECO:0000256" key="3">
    <source>
        <dbReference type="ARBA" id="ARBA00022837"/>
    </source>
</evidence>
<dbReference type="PANTHER" id="PTHR34524">
    <property type="entry name" value="CALCYPHOSIN"/>
    <property type="match status" value="1"/>
</dbReference>
<dbReference type="RefSeq" id="XP_022101620.1">
    <property type="nucleotide sequence ID" value="XM_022245928.1"/>
</dbReference>
<feature type="domain" description="EF-hand" evidence="4">
    <location>
        <begin position="84"/>
        <end position="119"/>
    </location>
</feature>
<evidence type="ECO:0000313" key="5">
    <source>
        <dbReference type="Proteomes" id="UP000694845"/>
    </source>
</evidence>
<accession>A0A8B7Z9X4</accession>
<dbReference type="PROSITE" id="PS00018">
    <property type="entry name" value="EF_HAND_1"/>
    <property type="match status" value="1"/>
</dbReference>
<name>A0A8B7Z9X4_ACAPL</name>
<evidence type="ECO:0000313" key="6">
    <source>
        <dbReference type="RefSeq" id="XP_022101620.1"/>
    </source>
</evidence>
<dbReference type="Pfam" id="PF13499">
    <property type="entry name" value="EF-hand_7"/>
    <property type="match status" value="2"/>
</dbReference>
<gene>
    <name evidence="6" type="primary">LOC110985132</name>
</gene>
<reference evidence="6" key="1">
    <citation type="submission" date="2025-08" db="UniProtKB">
        <authorList>
            <consortium name="RefSeq"/>
        </authorList>
    </citation>
    <scope>IDENTIFICATION</scope>
</reference>
<dbReference type="OMA" id="VENEQFF"/>
<dbReference type="GO" id="GO:0005509">
    <property type="term" value="F:calcium ion binding"/>
    <property type="evidence" value="ECO:0007669"/>
    <property type="project" value="InterPro"/>
</dbReference>
<dbReference type="CDD" id="cd00051">
    <property type="entry name" value="EFh"/>
    <property type="match status" value="1"/>
</dbReference>
<keyword evidence="3" id="KW-0106">Calcium</keyword>
<dbReference type="InterPro" id="IPR051581">
    <property type="entry name" value="Ca-bind"/>
</dbReference>
<dbReference type="PANTHER" id="PTHR34524:SF6">
    <property type="entry name" value="CALCYPHOSINE LIKE"/>
    <property type="match status" value="1"/>
</dbReference>
<feature type="domain" description="EF-hand" evidence="4">
    <location>
        <begin position="14"/>
        <end position="49"/>
    </location>
</feature>
<keyword evidence="1" id="KW-0479">Metal-binding</keyword>
<dbReference type="InterPro" id="IPR002048">
    <property type="entry name" value="EF_hand_dom"/>
</dbReference>
<dbReference type="Proteomes" id="UP000694845">
    <property type="component" value="Unplaced"/>
</dbReference>
<dbReference type="SMART" id="SM00054">
    <property type="entry name" value="EFh"/>
    <property type="match status" value="4"/>
</dbReference>
<dbReference type="SUPFAM" id="SSF47473">
    <property type="entry name" value="EF-hand"/>
    <property type="match status" value="1"/>
</dbReference>
<dbReference type="Gene3D" id="1.10.238.10">
    <property type="entry name" value="EF-hand"/>
    <property type="match status" value="2"/>
</dbReference>
<dbReference type="PROSITE" id="PS50222">
    <property type="entry name" value="EF_HAND_2"/>
    <property type="match status" value="3"/>
</dbReference>
<dbReference type="GeneID" id="110985132"/>
<dbReference type="AlphaFoldDB" id="A0A8B7Z9X4"/>
<dbReference type="KEGG" id="aplc:110985132"/>
<sequence>MDKLNQALKDMDVTTKVQVIKRFRKIDADGSGTLDLAEFKKGFENAGMTDGELEAAFKTLDKDGSEGLNKREFLDLLMPSMSEPRKALLKEVFQSADKTGDGVISSADLSRAFASNHPDVKSGSKTVEDMKAEFLNAFEPDGAGKDGKVTYEEFEKYYTAVSQRYASDEEFINMVKGSWDLL</sequence>
<dbReference type="InterPro" id="IPR011992">
    <property type="entry name" value="EF-hand-dom_pair"/>
</dbReference>
<evidence type="ECO:0000259" key="4">
    <source>
        <dbReference type="PROSITE" id="PS50222"/>
    </source>
</evidence>
<keyword evidence="2" id="KW-0677">Repeat</keyword>
<protein>
    <submittedName>
        <fullName evidence="6">Crustacean calcium-binding protein 23-like</fullName>
    </submittedName>
</protein>
<evidence type="ECO:0000256" key="1">
    <source>
        <dbReference type="ARBA" id="ARBA00022723"/>
    </source>
</evidence>
<evidence type="ECO:0000256" key="2">
    <source>
        <dbReference type="ARBA" id="ARBA00022737"/>
    </source>
</evidence>
<organism evidence="5 6">
    <name type="scientific">Acanthaster planci</name>
    <name type="common">Crown-of-thorns starfish</name>
    <dbReference type="NCBI Taxonomy" id="133434"/>
    <lineage>
        <taxon>Eukaryota</taxon>
        <taxon>Metazoa</taxon>
        <taxon>Echinodermata</taxon>
        <taxon>Eleutherozoa</taxon>
        <taxon>Asterozoa</taxon>
        <taxon>Asteroidea</taxon>
        <taxon>Valvatacea</taxon>
        <taxon>Valvatida</taxon>
        <taxon>Acanthasteridae</taxon>
        <taxon>Acanthaster</taxon>
    </lineage>
</organism>
<feature type="domain" description="EF-hand" evidence="4">
    <location>
        <begin position="52"/>
        <end position="83"/>
    </location>
</feature>
<keyword evidence="5" id="KW-1185">Reference proteome</keyword>